<reference evidence="6 7" key="2">
    <citation type="submission" date="2025-04" db="UniProtKB">
        <authorList>
            <consortium name="RefSeq"/>
        </authorList>
    </citation>
    <scope>IDENTIFICATION</scope>
    <source>
        <strain evidence="6 7">DH4</strain>
        <tissue evidence="6 7">Whole body</tissue>
    </source>
</reference>
<dbReference type="KEGG" id="ame:725664"/>
<keyword evidence="1" id="KW-0175">Coiled coil</keyword>
<evidence type="ECO:0000259" key="3">
    <source>
        <dbReference type="Pfam" id="PF15928"/>
    </source>
</evidence>
<dbReference type="PANTHER" id="PTHR46135:SF3">
    <property type="entry name" value="NME_NM23 FAMILY MEMBER 8"/>
    <property type="match status" value="1"/>
</dbReference>
<evidence type="ECO:0000259" key="2">
    <source>
        <dbReference type="Pfam" id="PF00085"/>
    </source>
</evidence>
<dbReference type="Pfam" id="PF15928">
    <property type="entry name" value="DUF4746"/>
    <property type="match status" value="1"/>
</dbReference>
<proteinExistence type="predicted"/>
<name>A0A7M7L5M9_APIME</name>
<dbReference type="PROSITE" id="PS00194">
    <property type="entry name" value="THIOREDOXIN_1"/>
    <property type="match status" value="1"/>
</dbReference>
<dbReference type="Proteomes" id="UP000005203">
    <property type="component" value="Linkage group LG3"/>
</dbReference>
<keyword evidence="5" id="KW-1185">Reference proteome</keyword>
<dbReference type="InterPro" id="IPR013766">
    <property type="entry name" value="Thioredoxin_domain"/>
</dbReference>
<feature type="coiled-coil region" evidence="1">
    <location>
        <begin position="136"/>
        <end position="163"/>
    </location>
</feature>
<dbReference type="InterPro" id="IPR031827">
    <property type="entry name" value="DUF4746"/>
</dbReference>
<dbReference type="InterPro" id="IPR017937">
    <property type="entry name" value="Thioredoxin_CS"/>
</dbReference>
<evidence type="ECO:0000313" key="8">
    <source>
        <dbReference type="RefSeq" id="XP_026295594.1"/>
    </source>
</evidence>
<feature type="domain" description="DUF4746" evidence="3">
    <location>
        <begin position="321"/>
        <end position="487"/>
    </location>
</feature>
<dbReference type="InterPro" id="IPR051766">
    <property type="entry name" value="TXND_domain-containing"/>
</dbReference>
<dbReference type="EnsemblMetazoa" id="XM_026439808">
    <property type="protein sequence ID" value="XP_026295593"/>
    <property type="gene ID" value="LOC725664"/>
</dbReference>
<dbReference type="SUPFAM" id="SSF52833">
    <property type="entry name" value="Thioredoxin-like"/>
    <property type="match status" value="1"/>
</dbReference>
<accession>A0A7M7L5M9</accession>
<evidence type="ECO:0000256" key="1">
    <source>
        <dbReference type="SAM" id="Coils"/>
    </source>
</evidence>
<evidence type="ECO:0000313" key="4">
    <source>
        <dbReference type="EnsemblMetazoa" id="XP_026295593"/>
    </source>
</evidence>
<sequence>MARRKEAVLQVEIESEDDWKQLLEKKGLILIDVFSSWCGPCVAMVSMLRSVKMEVGDAINYAIVKNDYISDLERFRERSEPVWMFLENGQMVNMMFGANCPQLRKLIMAEIKRVQYKEEPEMQQPVSTRTAEEEIAWQEKEAVRKAIEERERAKEEAERLEKYEAFLAQMIFELSEFTALVFYPWVFKDEQGRHRDKYQCPPYLELVNTLFKQNYDVLEEMRIQLTEEIIEKMFVESNEEITKAIVVGLTDGRTIAMRLKGRRPHPDWPVPFPFECPKGVKRCPTREINDVENYLIHLLTSKEPLLQGNVVPFNTNDSYMERHVYVHEPDPEDEEDFPRSHPAVWVPPQARSKVHVYTSLFASYMELVHPYEEPVPPPPFCAFKFYYAKFPILSETCALFPDAVEYFGAFEFDAPPIARRIASSPEDFERKAKYQTGNEIFVIILRRVSEDAFLSFASIEPYFVTEDHEKAEAMIDEYFPEGAEDAILELYLEDEMEEEEEYYEEEEDIDHDIEIRKEEEEVFATYEFM</sequence>
<gene>
    <name evidence="6 7 8" type="primary">LOC725664</name>
</gene>
<evidence type="ECO:0000313" key="5">
    <source>
        <dbReference type="Proteomes" id="UP000005203"/>
    </source>
</evidence>
<dbReference type="GeneID" id="725664"/>
<organism evidence="4">
    <name type="scientific">Apis mellifera</name>
    <name type="common">Honeybee</name>
    <dbReference type="NCBI Taxonomy" id="7460"/>
    <lineage>
        <taxon>Eukaryota</taxon>
        <taxon>Metazoa</taxon>
        <taxon>Ecdysozoa</taxon>
        <taxon>Arthropoda</taxon>
        <taxon>Hexapoda</taxon>
        <taxon>Insecta</taxon>
        <taxon>Pterygota</taxon>
        <taxon>Neoptera</taxon>
        <taxon>Endopterygota</taxon>
        <taxon>Hymenoptera</taxon>
        <taxon>Apocrita</taxon>
        <taxon>Aculeata</taxon>
        <taxon>Apoidea</taxon>
        <taxon>Anthophila</taxon>
        <taxon>Apidae</taxon>
        <taxon>Apis</taxon>
    </lineage>
</organism>
<accession>A0A8B8GWE8</accession>
<dbReference type="RefSeq" id="XP_026295592.1">
    <property type="nucleotide sequence ID" value="XM_026439807.1"/>
</dbReference>
<dbReference type="EnsemblMetazoa" id="XM_026439809">
    <property type="protein sequence ID" value="XP_026295594"/>
    <property type="gene ID" value="LOC725664"/>
</dbReference>
<accession>A0A7M7MK96</accession>
<evidence type="ECO:0000313" key="6">
    <source>
        <dbReference type="RefSeq" id="XP_026295592.1"/>
    </source>
</evidence>
<dbReference type="RefSeq" id="XP_026295593.1">
    <property type="nucleotide sequence ID" value="XM_026439808.1"/>
</dbReference>
<dbReference type="EnsemblMetazoa" id="XM_026439807">
    <property type="protein sequence ID" value="XP_026295592"/>
    <property type="gene ID" value="LOC725664"/>
</dbReference>
<dbReference type="Gene3D" id="3.40.30.10">
    <property type="entry name" value="Glutaredoxin"/>
    <property type="match status" value="1"/>
</dbReference>
<dbReference type="OrthoDB" id="10263751at2759"/>
<reference evidence="4" key="1">
    <citation type="submission" date="2021-01" db="UniProtKB">
        <authorList>
            <consortium name="EnsemblMetazoa"/>
        </authorList>
    </citation>
    <scope>IDENTIFICATION</scope>
    <source>
        <strain evidence="4">DH4</strain>
    </source>
</reference>
<dbReference type="RefSeq" id="XP_026295594.1">
    <property type="nucleotide sequence ID" value="XM_026439809.1"/>
</dbReference>
<dbReference type="AlphaFoldDB" id="A0A7M7L5M9"/>
<protein>
    <submittedName>
        <fullName evidence="6 7">Uncharacterized protein LOC725664</fullName>
    </submittedName>
</protein>
<accession>A0A8B8GXE9</accession>
<dbReference type="PANTHER" id="PTHR46135">
    <property type="entry name" value="NME/NM23 FAMILY MEMBER 8"/>
    <property type="match status" value="1"/>
</dbReference>
<dbReference type="InterPro" id="IPR036249">
    <property type="entry name" value="Thioredoxin-like_sf"/>
</dbReference>
<evidence type="ECO:0000313" key="7">
    <source>
        <dbReference type="RefSeq" id="XP_026295593.1"/>
    </source>
</evidence>
<dbReference type="Pfam" id="PF00085">
    <property type="entry name" value="Thioredoxin"/>
    <property type="match status" value="1"/>
</dbReference>
<feature type="domain" description="Thioredoxin" evidence="2">
    <location>
        <begin position="12"/>
        <end position="105"/>
    </location>
</feature>